<keyword evidence="2" id="KW-1185">Reference proteome</keyword>
<dbReference type="AlphaFoldDB" id="A0A386PPQ3"/>
<keyword evidence="1" id="KW-0614">Plasmid</keyword>
<dbReference type="EMBL" id="CP028886">
    <property type="protein sequence ID" value="AYE36913.1"/>
    <property type="molecule type" value="Genomic_DNA"/>
</dbReference>
<reference evidence="1 2" key="1">
    <citation type="journal article" date="2018" name="Infect. Genet. Evol.">
        <title>Genome-wide analysis of Borrelia turcica and 'Candidatus Borrelia tachyglossi' shows relapsing fever-like genomes with unique genomic links to Lyme disease Borrelia.</title>
        <authorList>
            <person name="Gofton A.W."/>
            <person name="Margos G."/>
            <person name="Fingerle V."/>
            <person name="Hepner S."/>
            <person name="Loh S.M."/>
            <person name="Ryan U."/>
            <person name="Irwin P."/>
            <person name="Oskam C.L."/>
        </authorList>
    </citation>
    <scope>NUCLEOTIDE SEQUENCE [LARGE SCALE GENOMIC DNA]</scope>
    <source>
        <strain evidence="1 2">IST7</strain>
        <plasmid evidence="1">lp32-A</plasmid>
    </source>
</reference>
<accession>A0A386PPQ3</accession>
<protein>
    <submittedName>
        <fullName evidence="1">Uncharacterized protein</fullName>
    </submittedName>
</protein>
<name>A0A386PPQ3_9SPIR</name>
<dbReference type="Proteomes" id="UP000275571">
    <property type="component" value="Plasmid lp32-A"/>
</dbReference>
<geneLocation type="plasmid" evidence="2">
    <name>lp32-a</name>
</geneLocation>
<evidence type="ECO:0000313" key="2">
    <source>
        <dbReference type="Proteomes" id="UP000275571"/>
    </source>
</evidence>
<sequence length="100" mass="12301">MSEVRYKRPVVREYRESNIRLTEEDKIAIENMLKDDIGENHEEIKEYIRNLMIYLGDMGECIDQSKVFKTWNNRYCPPNLKERFSKHKEKIEKYFEEKYS</sequence>
<dbReference type="RefSeq" id="WP_120104834.1">
    <property type="nucleotide sequence ID" value="NZ_CP028886.1"/>
</dbReference>
<evidence type="ECO:0000313" key="1">
    <source>
        <dbReference type="EMBL" id="AYE36913.1"/>
    </source>
</evidence>
<gene>
    <name evidence="1" type="ORF">DB313_05280</name>
</gene>
<proteinExistence type="predicted"/>
<dbReference type="KEGG" id="btur:DB313_05280"/>
<organism evidence="1 2">
    <name type="scientific">Borrelia turcica IST7</name>
    <dbReference type="NCBI Taxonomy" id="1104446"/>
    <lineage>
        <taxon>Bacteria</taxon>
        <taxon>Pseudomonadati</taxon>
        <taxon>Spirochaetota</taxon>
        <taxon>Spirochaetia</taxon>
        <taxon>Spirochaetales</taxon>
        <taxon>Borreliaceae</taxon>
        <taxon>Borrelia</taxon>
    </lineage>
</organism>